<proteinExistence type="predicted"/>
<evidence type="ECO:0000313" key="2">
    <source>
        <dbReference type="Proteomes" id="UP001454036"/>
    </source>
</evidence>
<dbReference type="InterPro" id="IPR011009">
    <property type="entry name" value="Kinase-like_dom_sf"/>
</dbReference>
<accession>A0AAV3QGN4</accession>
<name>A0AAV3QGN4_LITER</name>
<evidence type="ECO:0000313" key="1">
    <source>
        <dbReference type="EMBL" id="GAA0162879.1"/>
    </source>
</evidence>
<dbReference type="SUPFAM" id="SSF56112">
    <property type="entry name" value="Protein kinase-like (PK-like)"/>
    <property type="match status" value="1"/>
</dbReference>
<protein>
    <submittedName>
        <fullName evidence="1">Uncharacterized protein</fullName>
    </submittedName>
</protein>
<reference evidence="1 2" key="1">
    <citation type="submission" date="2024-01" db="EMBL/GenBank/DDBJ databases">
        <title>The complete chloroplast genome sequence of Lithospermum erythrorhizon: insights into the phylogenetic relationship among Boraginaceae species and the maternal lineages of purple gromwells.</title>
        <authorList>
            <person name="Okada T."/>
            <person name="Watanabe K."/>
        </authorList>
    </citation>
    <scope>NUCLEOTIDE SEQUENCE [LARGE SCALE GENOMIC DNA]</scope>
</reference>
<keyword evidence="2" id="KW-1185">Reference proteome</keyword>
<gene>
    <name evidence="1" type="ORF">LIER_18879</name>
</gene>
<organism evidence="1 2">
    <name type="scientific">Lithospermum erythrorhizon</name>
    <name type="common">Purple gromwell</name>
    <name type="synonym">Lithospermum officinale var. erythrorhizon</name>
    <dbReference type="NCBI Taxonomy" id="34254"/>
    <lineage>
        <taxon>Eukaryota</taxon>
        <taxon>Viridiplantae</taxon>
        <taxon>Streptophyta</taxon>
        <taxon>Embryophyta</taxon>
        <taxon>Tracheophyta</taxon>
        <taxon>Spermatophyta</taxon>
        <taxon>Magnoliopsida</taxon>
        <taxon>eudicotyledons</taxon>
        <taxon>Gunneridae</taxon>
        <taxon>Pentapetalae</taxon>
        <taxon>asterids</taxon>
        <taxon>lamiids</taxon>
        <taxon>Boraginales</taxon>
        <taxon>Boraginaceae</taxon>
        <taxon>Boraginoideae</taxon>
        <taxon>Lithospermeae</taxon>
        <taxon>Lithospermum</taxon>
    </lineage>
</organism>
<dbReference type="AlphaFoldDB" id="A0AAV3QGN4"/>
<comment type="caution">
    <text evidence="1">The sequence shown here is derived from an EMBL/GenBank/DDBJ whole genome shotgun (WGS) entry which is preliminary data.</text>
</comment>
<dbReference type="Proteomes" id="UP001454036">
    <property type="component" value="Unassembled WGS sequence"/>
</dbReference>
<sequence length="77" mass="8373">MGGGVLDEEEDEEEERSSPIKLATSGLATYIMLSVFHQKRQKLNVTVRSPFYIAPEVLSGGYNQAADGVLGSFSTFC</sequence>
<dbReference type="EMBL" id="BAABME010004581">
    <property type="protein sequence ID" value="GAA0162879.1"/>
    <property type="molecule type" value="Genomic_DNA"/>
</dbReference>